<dbReference type="Pfam" id="PF06568">
    <property type="entry name" value="YjiS-like"/>
    <property type="match status" value="1"/>
</dbReference>
<organism evidence="2 3">
    <name type="scientific">Halodurantibacterium flavum</name>
    <dbReference type="NCBI Taxonomy" id="1382802"/>
    <lineage>
        <taxon>Bacteria</taxon>
        <taxon>Pseudomonadati</taxon>
        <taxon>Pseudomonadota</taxon>
        <taxon>Alphaproteobacteria</taxon>
        <taxon>Rhodobacterales</taxon>
        <taxon>Paracoccaceae</taxon>
        <taxon>Halodurantibacterium</taxon>
    </lineage>
</organism>
<reference evidence="3" key="1">
    <citation type="journal article" date="2019" name="Int. J. Syst. Evol. Microbiol.">
        <title>The Global Catalogue of Microorganisms (GCM) 10K type strain sequencing project: providing services to taxonomists for standard genome sequencing and annotation.</title>
        <authorList>
            <consortium name="The Broad Institute Genomics Platform"/>
            <consortium name="The Broad Institute Genome Sequencing Center for Infectious Disease"/>
            <person name="Wu L."/>
            <person name="Ma J."/>
        </authorList>
    </citation>
    <scope>NUCLEOTIDE SEQUENCE [LARGE SCALE GENOMIC DNA]</scope>
    <source>
        <strain evidence="3">CGMCC 4.7242</strain>
    </source>
</reference>
<gene>
    <name evidence="2" type="ORF">ACFSGJ_05955</name>
</gene>
<dbReference type="Proteomes" id="UP001597353">
    <property type="component" value="Unassembled WGS sequence"/>
</dbReference>
<evidence type="ECO:0000259" key="1">
    <source>
        <dbReference type="Pfam" id="PF06568"/>
    </source>
</evidence>
<evidence type="ECO:0000313" key="3">
    <source>
        <dbReference type="Proteomes" id="UP001597353"/>
    </source>
</evidence>
<protein>
    <submittedName>
        <fullName evidence="2">DUF1127 domain-containing protein</fullName>
    </submittedName>
</protein>
<feature type="domain" description="YjiS-like" evidence="1">
    <location>
        <begin position="20"/>
        <end position="54"/>
    </location>
</feature>
<keyword evidence="3" id="KW-1185">Reference proteome</keyword>
<accession>A0ABW4S2C8</accession>
<name>A0ABW4S2C8_9RHOB</name>
<sequence length="71" mass="8299">MQSIAIPAPPSARRRDSLFTKLSIWLELRRQRAQLAALDDRALADIGLTRREVERELKRPAWNVPAHWVRK</sequence>
<comment type="caution">
    <text evidence="2">The sequence shown here is derived from an EMBL/GenBank/DDBJ whole genome shotgun (WGS) entry which is preliminary data.</text>
</comment>
<dbReference type="RefSeq" id="WP_390260072.1">
    <property type="nucleotide sequence ID" value="NZ_JBHUGH010000003.1"/>
</dbReference>
<dbReference type="EMBL" id="JBHUGH010000003">
    <property type="protein sequence ID" value="MFD1911761.1"/>
    <property type="molecule type" value="Genomic_DNA"/>
</dbReference>
<evidence type="ECO:0000313" key="2">
    <source>
        <dbReference type="EMBL" id="MFD1911761.1"/>
    </source>
</evidence>
<proteinExistence type="predicted"/>
<dbReference type="InterPro" id="IPR009506">
    <property type="entry name" value="YjiS-like"/>
</dbReference>